<proteinExistence type="predicted"/>
<dbReference type="PROSITE" id="PS51788">
    <property type="entry name" value="CULT"/>
    <property type="match status" value="1"/>
</dbReference>
<protein>
    <submittedName>
        <fullName evidence="3">Uncharacterized protein LOC106159203</fullName>
    </submittedName>
</protein>
<dbReference type="Proteomes" id="UP000085678">
    <property type="component" value="Unplaced"/>
</dbReference>
<dbReference type="AlphaFoldDB" id="A0A1S3HXW9"/>
<dbReference type="OrthoDB" id="5778218at2759"/>
<keyword evidence="2" id="KW-1185">Reference proteome</keyword>
<dbReference type="Gene3D" id="2.170.150.20">
    <property type="entry name" value="Peptide methionine sulfoxide reductase"/>
    <property type="match status" value="1"/>
</dbReference>
<evidence type="ECO:0000313" key="3">
    <source>
        <dbReference type="RefSeq" id="XP_013390875.1"/>
    </source>
</evidence>
<dbReference type="FunFam" id="2.170.150.20:FF:000007">
    <property type="entry name" value="Protein cereblon"/>
    <property type="match status" value="1"/>
</dbReference>
<reference evidence="3" key="1">
    <citation type="submission" date="2025-08" db="UniProtKB">
        <authorList>
            <consortium name="RefSeq"/>
        </authorList>
    </citation>
    <scope>IDENTIFICATION</scope>
    <source>
        <tissue evidence="3">Gonads</tissue>
    </source>
</reference>
<dbReference type="RefSeq" id="XP_013390875.1">
    <property type="nucleotide sequence ID" value="XM_013535421.1"/>
</dbReference>
<name>A0A1S3HXW9_LINAN</name>
<organism evidence="2 3">
    <name type="scientific">Lingula anatina</name>
    <name type="common">Brachiopod</name>
    <name type="synonym">Lingula unguis</name>
    <dbReference type="NCBI Taxonomy" id="7574"/>
    <lineage>
        <taxon>Eukaryota</taxon>
        <taxon>Metazoa</taxon>
        <taxon>Spiralia</taxon>
        <taxon>Lophotrochozoa</taxon>
        <taxon>Brachiopoda</taxon>
        <taxon>Linguliformea</taxon>
        <taxon>Lingulata</taxon>
        <taxon>Lingulida</taxon>
        <taxon>Linguloidea</taxon>
        <taxon>Lingulidae</taxon>
        <taxon>Lingula</taxon>
    </lineage>
</organism>
<dbReference type="GeneID" id="106159203"/>
<evidence type="ECO:0000313" key="2">
    <source>
        <dbReference type="Proteomes" id="UP000085678"/>
    </source>
</evidence>
<dbReference type="InterPro" id="IPR034750">
    <property type="entry name" value="CULT"/>
</dbReference>
<sequence>MLEQRQQTRCSGHRLFITHPEDPTKNVSPLVTAQMPPWTPWSSSLILFVTLASALGHPEQFEDYLLCRHCGHEVAKASHLLHVPSPLALRQRNDTILGVKEVLIQLFQNPQGSQFEIIAAQKADVYKLNKAFIEHSWFPGLTWRVTVCPRCGHHLGWFFEPHTHDLPETYPEAIKDGFAGLILENLLHQDFADSLLITPKSYLS</sequence>
<evidence type="ECO:0000259" key="1">
    <source>
        <dbReference type="PROSITE" id="PS51788"/>
    </source>
</evidence>
<dbReference type="CDD" id="cd15777">
    <property type="entry name" value="CRBN_C_like"/>
    <property type="match status" value="1"/>
</dbReference>
<dbReference type="InParanoid" id="A0A1S3HXW9"/>
<accession>A0A1S3HXW9</accession>
<dbReference type="STRING" id="7574.A0A1S3HXW9"/>
<gene>
    <name evidence="3" type="primary">LOC106159203</name>
</gene>
<feature type="domain" description="CULT" evidence="1">
    <location>
        <begin position="62"/>
        <end position="190"/>
    </location>
</feature>
<dbReference type="KEGG" id="lak:106159203"/>